<sequence>MRQEPRVPTTWRALNPAGWVPLDSRAVIQDHQGPQHRVGQGRAWRRGSGSSSSSEFGGRRQTDWDLSEWWPRGGQECVPLDAVLGSAEAAWRTKCKKDGPERLTREDPEMLGIPGLPSKPLMFGLSIPPQDVSLARKPGEWLFHGADSRALRRPLENYTVLVHAGCK</sequence>
<name>L5K285_PTEAL</name>
<evidence type="ECO:0000313" key="3">
    <source>
        <dbReference type="Proteomes" id="UP000010552"/>
    </source>
</evidence>
<reference evidence="3" key="1">
    <citation type="journal article" date="2013" name="Science">
        <title>Comparative analysis of bat genomes provides insight into the evolution of flight and immunity.</title>
        <authorList>
            <person name="Zhang G."/>
            <person name="Cowled C."/>
            <person name="Shi Z."/>
            <person name="Huang Z."/>
            <person name="Bishop-Lilly K.A."/>
            <person name="Fang X."/>
            <person name="Wynne J.W."/>
            <person name="Xiong Z."/>
            <person name="Baker M.L."/>
            <person name="Zhao W."/>
            <person name="Tachedjian M."/>
            <person name="Zhu Y."/>
            <person name="Zhou P."/>
            <person name="Jiang X."/>
            <person name="Ng J."/>
            <person name="Yang L."/>
            <person name="Wu L."/>
            <person name="Xiao J."/>
            <person name="Feng Y."/>
            <person name="Chen Y."/>
            <person name="Sun X."/>
            <person name="Zhang Y."/>
            <person name="Marsh G.A."/>
            <person name="Crameri G."/>
            <person name="Broder C.C."/>
            <person name="Frey K.G."/>
            <person name="Wang L.F."/>
            <person name="Wang J."/>
        </authorList>
    </citation>
    <scope>NUCLEOTIDE SEQUENCE [LARGE SCALE GENOMIC DNA]</scope>
</reference>
<dbReference type="EMBL" id="KB031042">
    <property type="protein sequence ID" value="ELK05422.1"/>
    <property type="molecule type" value="Genomic_DNA"/>
</dbReference>
<keyword evidence="3" id="KW-1185">Reference proteome</keyword>
<accession>L5K285</accession>
<proteinExistence type="predicted"/>
<dbReference type="Proteomes" id="UP000010552">
    <property type="component" value="Unassembled WGS sequence"/>
</dbReference>
<organism evidence="2 3">
    <name type="scientific">Pteropus alecto</name>
    <name type="common">Black flying fox</name>
    <dbReference type="NCBI Taxonomy" id="9402"/>
    <lineage>
        <taxon>Eukaryota</taxon>
        <taxon>Metazoa</taxon>
        <taxon>Chordata</taxon>
        <taxon>Craniata</taxon>
        <taxon>Vertebrata</taxon>
        <taxon>Euteleostomi</taxon>
        <taxon>Mammalia</taxon>
        <taxon>Eutheria</taxon>
        <taxon>Laurasiatheria</taxon>
        <taxon>Chiroptera</taxon>
        <taxon>Yinpterochiroptera</taxon>
        <taxon>Pteropodoidea</taxon>
        <taxon>Pteropodidae</taxon>
        <taxon>Pteropodinae</taxon>
        <taxon>Pteropus</taxon>
    </lineage>
</organism>
<evidence type="ECO:0000313" key="2">
    <source>
        <dbReference type="EMBL" id="ELK05422.1"/>
    </source>
</evidence>
<gene>
    <name evidence="2" type="ORF">PAL_GLEAN10023479</name>
</gene>
<evidence type="ECO:0000256" key="1">
    <source>
        <dbReference type="SAM" id="MobiDB-lite"/>
    </source>
</evidence>
<dbReference type="AlphaFoldDB" id="L5K285"/>
<feature type="region of interest" description="Disordered" evidence="1">
    <location>
        <begin position="31"/>
        <end position="60"/>
    </location>
</feature>
<dbReference type="InParanoid" id="L5K285"/>
<feature type="compositionally biased region" description="Low complexity" evidence="1">
    <location>
        <begin position="40"/>
        <end position="56"/>
    </location>
</feature>
<protein>
    <submittedName>
        <fullName evidence="2">Uncharacterized protein</fullName>
    </submittedName>
</protein>